<dbReference type="EMBL" id="SNYF01000005">
    <property type="protein sequence ID" value="TDQ19627.1"/>
    <property type="molecule type" value="Genomic_DNA"/>
</dbReference>
<organism evidence="2 3">
    <name type="scientific">Algoriphagus boseongensis</name>
    <dbReference type="NCBI Taxonomy" id="1442587"/>
    <lineage>
        <taxon>Bacteria</taxon>
        <taxon>Pseudomonadati</taxon>
        <taxon>Bacteroidota</taxon>
        <taxon>Cytophagia</taxon>
        <taxon>Cytophagales</taxon>
        <taxon>Cyclobacteriaceae</taxon>
        <taxon>Algoriphagus</taxon>
    </lineage>
</organism>
<gene>
    <name evidence="2" type="ORF">DFQ04_1451</name>
</gene>
<evidence type="ECO:0000259" key="1">
    <source>
        <dbReference type="Pfam" id="PF00534"/>
    </source>
</evidence>
<protein>
    <submittedName>
        <fullName evidence="2">Glycosyltransferase involved in cell wall biosynthesis</fullName>
    </submittedName>
</protein>
<dbReference type="Gene3D" id="3.40.50.2000">
    <property type="entry name" value="Glycogen Phosphorylase B"/>
    <property type="match status" value="1"/>
</dbReference>
<dbReference type="Pfam" id="PF00534">
    <property type="entry name" value="Glycos_transf_1"/>
    <property type="match status" value="1"/>
</dbReference>
<feature type="domain" description="Glycosyl transferase family 1" evidence="1">
    <location>
        <begin position="183"/>
        <end position="330"/>
    </location>
</feature>
<dbReference type="AlphaFoldDB" id="A0A4V3D2N2"/>
<evidence type="ECO:0000313" key="2">
    <source>
        <dbReference type="EMBL" id="TDQ19627.1"/>
    </source>
</evidence>
<proteinExistence type="predicted"/>
<dbReference type="PANTHER" id="PTHR12526">
    <property type="entry name" value="GLYCOSYLTRANSFERASE"/>
    <property type="match status" value="1"/>
</dbReference>
<dbReference type="GO" id="GO:0016757">
    <property type="term" value="F:glycosyltransferase activity"/>
    <property type="evidence" value="ECO:0007669"/>
    <property type="project" value="InterPro"/>
</dbReference>
<reference evidence="2 3" key="1">
    <citation type="submission" date="2019-03" db="EMBL/GenBank/DDBJ databases">
        <title>Genomic Encyclopedia of Type Strains, Phase III (KMG-III): the genomes of soil and plant-associated and newly described type strains.</title>
        <authorList>
            <person name="Whitman W."/>
        </authorList>
    </citation>
    <scope>NUCLEOTIDE SEQUENCE [LARGE SCALE GENOMIC DNA]</scope>
    <source>
        <strain evidence="2 3">CECT 8446</strain>
    </source>
</reference>
<dbReference type="Proteomes" id="UP000294535">
    <property type="component" value="Unassembled WGS sequence"/>
</dbReference>
<dbReference type="OrthoDB" id="9801573at2"/>
<name>A0A4V3D2N2_9BACT</name>
<keyword evidence="3" id="KW-1185">Reference proteome</keyword>
<dbReference type="RefSeq" id="WP_133554108.1">
    <property type="nucleotide sequence ID" value="NZ_SNYF01000005.1"/>
</dbReference>
<dbReference type="SUPFAM" id="SSF53756">
    <property type="entry name" value="UDP-Glycosyltransferase/glycogen phosphorylase"/>
    <property type="match status" value="1"/>
</dbReference>
<dbReference type="CDD" id="cd03801">
    <property type="entry name" value="GT4_PimA-like"/>
    <property type="match status" value="1"/>
</dbReference>
<keyword evidence="2" id="KW-0808">Transferase</keyword>
<accession>A0A4V3D2N2</accession>
<comment type="caution">
    <text evidence="2">The sequence shown here is derived from an EMBL/GenBank/DDBJ whole genome shotgun (WGS) entry which is preliminary data.</text>
</comment>
<evidence type="ECO:0000313" key="3">
    <source>
        <dbReference type="Proteomes" id="UP000294535"/>
    </source>
</evidence>
<sequence length="363" mass="41368">MNKKINVLVSNIGLPSKGIGSWTYEIDYFLRSNSVIDIVLSPSQSPSSRFIFCQKRAWTRLALVNKNYFLTHQVAKDYIAKLLEIGKKGLPLNILVVDDQVLLAAISSAKHQLPKGSKLIFYYHGHSLSLSSQTQEKTDEILFLTKLGYEESIRINERFTPEVKIVGNGIDSKLFYPLSKEEKQFKRKQKGLGKQDILVTWMANSRVVKGLHLFQKMIPSILELSPNIKILIIGNKQPIQESERIVQTGSLPLDQVAEYLQLSDFYFFTSLWKEGFGLSLGEAIKCGNYVLASKNGGIPEVLGNYPKARLIDHPNLISEWIDTFSEVLRDFENNLETNYGDFDFENFHSLKAWESRLIHVFES</sequence>
<dbReference type="InterPro" id="IPR001296">
    <property type="entry name" value="Glyco_trans_1"/>
</dbReference>